<keyword evidence="2" id="KW-1185">Reference proteome</keyword>
<protein>
    <recommendedName>
        <fullName evidence="3">Ava_C0101 and related proteins</fullName>
    </recommendedName>
</protein>
<name>A0ABS6SF75_9SPHN</name>
<dbReference type="EMBL" id="JAGSPA010000003">
    <property type="protein sequence ID" value="MBV7257049.1"/>
    <property type="molecule type" value="Genomic_DNA"/>
</dbReference>
<sequence length="308" mass="33584">MRWPELDYAAERGVYETLHAYLQVIGKLPTRTSPWVNHGWHAALRVVPRGFRTYVLPAGDEDYELLLDAVSGAVRLWSSDGRFAAFPLDGQTVARFAGQLEAALSDLGARVPLHGGPNEVEEAVPFATDDRPRAWDGTIAQRLHAAFRSVDRVFQEFRSGYLGKSSPSHLFWGSFDLAVTRFSGRTAPEHPGGFPNLPDRVTREAYSHEVISAGFWPGGGGIDEAAVYAYAYPSPKGLKDVDVKPRAARWHEGLGELVLTYADMRAAADPDAALMAFLESSYAGAAALLNWPEGLTVPKGPVGRPPEV</sequence>
<gene>
    <name evidence="1" type="ORF">KCG44_09665</name>
</gene>
<evidence type="ECO:0000313" key="1">
    <source>
        <dbReference type="EMBL" id="MBV7257049.1"/>
    </source>
</evidence>
<dbReference type="Pfam" id="PF19459">
    <property type="entry name" value="DUF5996"/>
    <property type="match status" value="1"/>
</dbReference>
<dbReference type="Proteomes" id="UP000722336">
    <property type="component" value="Unassembled WGS sequence"/>
</dbReference>
<proteinExistence type="predicted"/>
<accession>A0ABS6SF75</accession>
<reference evidence="1 2" key="1">
    <citation type="submission" date="2021-04" db="EMBL/GenBank/DDBJ databases">
        <authorList>
            <person name="Pira H."/>
            <person name="Risdian C."/>
            <person name="Wink J."/>
        </authorList>
    </citation>
    <scope>NUCLEOTIDE SEQUENCE [LARGE SCALE GENOMIC DNA]</scope>
    <source>
        <strain evidence="1 2">WHA3</strain>
    </source>
</reference>
<dbReference type="RefSeq" id="WP_218445885.1">
    <property type="nucleotide sequence ID" value="NZ_JAGSPA010000003.1"/>
</dbReference>
<dbReference type="InterPro" id="IPR046038">
    <property type="entry name" value="DUF5996"/>
</dbReference>
<comment type="caution">
    <text evidence="1">The sequence shown here is derived from an EMBL/GenBank/DDBJ whole genome shotgun (WGS) entry which is preliminary data.</text>
</comment>
<evidence type="ECO:0000313" key="2">
    <source>
        <dbReference type="Proteomes" id="UP000722336"/>
    </source>
</evidence>
<organism evidence="1 2">
    <name type="scientific">Pacificimonas pallii</name>
    <dbReference type="NCBI Taxonomy" id="2827236"/>
    <lineage>
        <taxon>Bacteria</taxon>
        <taxon>Pseudomonadati</taxon>
        <taxon>Pseudomonadota</taxon>
        <taxon>Alphaproteobacteria</taxon>
        <taxon>Sphingomonadales</taxon>
        <taxon>Sphingosinicellaceae</taxon>
        <taxon>Pacificimonas</taxon>
    </lineage>
</organism>
<evidence type="ECO:0008006" key="3">
    <source>
        <dbReference type="Google" id="ProtNLM"/>
    </source>
</evidence>